<gene>
    <name evidence="3" type="ORF">HINF_LOCUS14700</name>
    <name evidence="4" type="ORF">HINF_LOCUS1611</name>
</gene>
<dbReference type="PROSITE" id="PS50090">
    <property type="entry name" value="MYB_LIKE"/>
    <property type="match status" value="2"/>
</dbReference>
<comment type="caution">
    <text evidence="3">The sequence shown here is derived from an EMBL/GenBank/DDBJ whole genome shotgun (WGS) entry which is preliminary data.</text>
</comment>
<feature type="domain" description="Myb-like" evidence="1">
    <location>
        <begin position="9"/>
        <end position="56"/>
    </location>
</feature>
<proteinExistence type="predicted"/>
<feature type="domain" description="Myb-like" evidence="1">
    <location>
        <begin position="58"/>
        <end position="108"/>
    </location>
</feature>
<evidence type="ECO:0000313" key="4">
    <source>
        <dbReference type="EMBL" id="CAL5971850.1"/>
    </source>
</evidence>
<dbReference type="CDD" id="cd00167">
    <property type="entry name" value="SANT"/>
    <property type="match status" value="2"/>
</dbReference>
<sequence>MKSEPYQEWSQEDISILIQLVENYTKDKQVPNWNEIQKQIPTKTIKSCQNKYWALVKKQPTIKQVWTKEDEIKLMKLHKKYEDQWELIQKEFPEVTSDQIRAKVRRLLLKQQTNKEQDLQTKKPSEYQISQQLKQLLDF</sequence>
<evidence type="ECO:0000259" key="1">
    <source>
        <dbReference type="PROSITE" id="PS50090"/>
    </source>
</evidence>
<protein>
    <submittedName>
        <fullName evidence="3">SANT/Myb domain containing protein</fullName>
    </submittedName>
    <submittedName>
        <fullName evidence="4">SANT/Myb_domain containing protein</fullName>
    </submittedName>
</protein>
<dbReference type="PROSITE" id="PS51294">
    <property type="entry name" value="HTH_MYB"/>
    <property type="match status" value="1"/>
</dbReference>
<dbReference type="InterPro" id="IPR050560">
    <property type="entry name" value="MYB_TF"/>
</dbReference>
<dbReference type="PANTHER" id="PTHR45614">
    <property type="entry name" value="MYB PROTEIN-RELATED"/>
    <property type="match status" value="1"/>
</dbReference>
<reference evidence="3" key="1">
    <citation type="submission" date="2023-06" db="EMBL/GenBank/DDBJ databases">
        <authorList>
            <person name="Kurt Z."/>
        </authorList>
    </citation>
    <scope>NUCLEOTIDE SEQUENCE</scope>
</reference>
<dbReference type="InterPro" id="IPR017930">
    <property type="entry name" value="Myb_dom"/>
</dbReference>
<dbReference type="SMART" id="SM00717">
    <property type="entry name" value="SANT"/>
    <property type="match status" value="2"/>
</dbReference>
<dbReference type="InterPro" id="IPR009057">
    <property type="entry name" value="Homeodomain-like_sf"/>
</dbReference>
<dbReference type="EMBL" id="CAXDID020000003">
    <property type="protein sequence ID" value="CAL5971850.1"/>
    <property type="molecule type" value="Genomic_DNA"/>
</dbReference>
<dbReference type="SUPFAM" id="SSF46689">
    <property type="entry name" value="Homeodomain-like"/>
    <property type="match status" value="2"/>
</dbReference>
<name>A0AA86TSS4_9EUKA</name>
<reference evidence="4 5" key="2">
    <citation type="submission" date="2024-07" db="EMBL/GenBank/DDBJ databases">
        <authorList>
            <person name="Akdeniz Z."/>
        </authorList>
    </citation>
    <scope>NUCLEOTIDE SEQUENCE [LARGE SCALE GENOMIC DNA]</scope>
</reference>
<evidence type="ECO:0000313" key="3">
    <source>
        <dbReference type="EMBL" id="CAI9927055.1"/>
    </source>
</evidence>
<dbReference type="AlphaFoldDB" id="A0AA86TSS4"/>
<dbReference type="Pfam" id="PF00249">
    <property type="entry name" value="Myb_DNA-binding"/>
    <property type="match status" value="2"/>
</dbReference>
<evidence type="ECO:0000259" key="2">
    <source>
        <dbReference type="PROSITE" id="PS51294"/>
    </source>
</evidence>
<dbReference type="Proteomes" id="UP001642409">
    <property type="component" value="Unassembled WGS sequence"/>
</dbReference>
<evidence type="ECO:0000313" key="5">
    <source>
        <dbReference type="Proteomes" id="UP001642409"/>
    </source>
</evidence>
<dbReference type="Gene3D" id="1.10.10.60">
    <property type="entry name" value="Homeodomain-like"/>
    <property type="match status" value="2"/>
</dbReference>
<dbReference type="InterPro" id="IPR001005">
    <property type="entry name" value="SANT/Myb"/>
</dbReference>
<accession>A0AA86TSS4</accession>
<organism evidence="3">
    <name type="scientific">Hexamita inflata</name>
    <dbReference type="NCBI Taxonomy" id="28002"/>
    <lineage>
        <taxon>Eukaryota</taxon>
        <taxon>Metamonada</taxon>
        <taxon>Diplomonadida</taxon>
        <taxon>Hexamitidae</taxon>
        <taxon>Hexamitinae</taxon>
        <taxon>Hexamita</taxon>
    </lineage>
</organism>
<keyword evidence="5" id="KW-1185">Reference proteome</keyword>
<feature type="domain" description="HTH myb-type" evidence="2">
    <location>
        <begin position="58"/>
        <end position="112"/>
    </location>
</feature>
<dbReference type="EMBL" id="CATOUU010000380">
    <property type="protein sequence ID" value="CAI9927055.1"/>
    <property type="molecule type" value="Genomic_DNA"/>
</dbReference>